<dbReference type="Pfam" id="PF13577">
    <property type="entry name" value="SnoaL_4"/>
    <property type="match status" value="1"/>
</dbReference>
<dbReference type="SUPFAM" id="SSF54427">
    <property type="entry name" value="NTF2-like"/>
    <property type="match status" value="1"/>
</dbReference>
<feature type="domain" description="SnoaL-like" evidence="1">
    <location>
        <begin position="9"/>
        <end position="134"/>
    </location>
</feature>
<sequence>MQNHHAVVETIRTLKARYCRYVDTQNWSEFAAMFARDPSLRFIGEDGVVVAEFDSLDEFLAVTKGYLAGARTIHQVHNDEIDVISETEVHAIWSMEDYLIFPDVNDSRPASMHGYGHYHETWLREDGQWRLGHLELRRTILEIKPKENAA</sequence>
<name>A0A7Y6QA96_9HYPH</name>
<reference evidence="2 3" key="1">
    <citation type="submission" date="2020-06" db="EMBL/GenBank/DDBJ databases">
        <authorList>
            <person name="Grouzdev D.S."/>
        </authorList>
    </citation>
    <scope>NUCLEOTIDE SEQUENCE [LARGE SCALE GENOMIC DNA]</scope>
    <source>
        <strain evidence="2 3">HO-A22</strain>
    </source>
</reference>
<dbReference type="EMBL" id="JABWDU010000007">
    <property type="protein sequence ID" value="NVD41876.1"/>
    <property type="molecule type" value="Genomic_DNA"/>
</dbReference>
<dbReference type="InterPro" id="IPR037401">
    <property type="entry name" value="SnoaL-like"/>
</dbReference>
<dbReference type="Proteomes" id="UP000520198">
    <property type="component" value="Unassembled WGS sequence"/>
</dbReference>
<protein>
    <submittedName>
        <fullName evidence="2">Nuclear transport factor 2 family protein</fullName>
    </submittedName>
</protein>
<proteinExistence type="predicted"/>
<evidence type="ECO:0000259" key="1">
    <source>
        <dbReference type="Pfam" id="PF13577"/>
    </source>
</evidence>
<accession>A0A7Y6QA96</accession>
<dbReference type="InterPro" id="IPR032710">
    <property type="entry name" value="NTF2-like_dom_sf"/>
</dbReference>
<organism evidence="2 3">
    <name type="scientific">Ensifer oleiphilus</name>
    <dbReference type="NCBI Taxonomy" id="2742698"/>
    <lineage>
        <taxon>Bacteria</taxon>
        <taxon>Pseudomonadati</taxon>
        <taxon>Pseudomonadota</taxon>
        <taxon>Alphaproteobacteria</taxon>
        <taxon>Hyphomicrobiales</taxon>
        <taxon>Rhizobiaceae</taxon>
        <taxon>Sinorhizobium/Ensifer group</taxon>
        <taxon>Ensifer</taxon>
    </lineage>
</organism>
<dbReference type="Gene3D" id="3.10.450.50">
    <property type="match status" value="1"/>
</dbReference>
<gene>
    <name evidence="2" type="ORF">HT585_23690</name>
</gene>
<dbReference type="RefSeq" id="WP_112773104.1">
    <property type="nucleotide sequence ID" value="NZ_JABWDU010000007.1"/>
</dbReference>
<evidence type="ECO:0000313" key="2">
    <source>
        <dbReference type="EMBL" id="NVD41876.1"/>
    </source>
</evidence>
<evidence type="ECO:0000313" key="3">
    <source>
        <dbReference type="Proteomes" id="UP000520198"/>
    </source>
</evidence>
<dbReference type="AlphaFoldDB" id="A0A7Y6QA96"/>
<keyword evidence="3" id="KW-1185">Reference proteome</keyword>
<comment type="caution">
    <text evidence="2">The sequence shown here is derived from an EMBL/GenBank/DDBJ whole genome shotgun (WGS) entry which is preliminary data.</text>
</comment>